<feature type="domain" description="tRNA-specific 2-thiouridylase MnmA-like C-terminal" evidence="10">
    <location>
        <begin position="276"/>
        <end position="335"/>
    </location>
</feature>
<dbReference type="NCBIfam" id="NF001138">
    <property type="entry name" value="PRK00143.1"/>
    <property type="match status" value="1"/>
</dbReference>
<protein>
    <recommendedName>
        <fullName evidence="9">tRNA-specific 2-thiouridylase MnmA</fullName>
        <ecNumber evidence="9">2.8.1.13</ecNumber>
    </recommendedName>
</protein>
<dbReference type="GO" id="GO:0000049">
    <property type="term" value="F:tRNA binding"/>
    <property type="evidence" value="ECO:0007669"/>
    <property type="project" value="UniProtKB-KW"/>
</dbReference>
<accession>A0AAJ4UY77</accession>
<dbReference type="GO" id="GO:0005737">
    <property type="term" value="C:cytoplasm"/>
    <property type="evidence" value="ECO:0007669"/>
    <property type="project" value="UniProtKB-SubCell"/>
</dbReference>
<comment type="function">
    <text evidence="9">Catalyzes the 2-thiolation of uridine at the wobble position (U34) of tRNA, leading to the formation of s(2)U34.</text>
</comment>
<dbReference type="PANTHER" id="PTHR11933">
    <property type="entry name" value="TRNA 5-METHYLAMINOMETHYL-2-THIOURIDYLATE -METHYLTRANSFERASE"/>
    <property type="match status" value="1"/>
</dbReference>
<reference evidence="12" key="3">
    <citation type="submission" date="2019-06" db="EMBL/GenBank/DDBJ databases">
        <title>A comparative analysis of the Nautiliaceae.</title>
        <authorList>
            <person name="Grosche A."/>
            <person name="Smedile F."/>
            <person name="Vetriani C."/>
        </authorList>
    </citation>
    <scope>NUCLEOTIDE SEQUENCE</scope>
    <source>
        <strain evidence="12">TB6</strain>
    </source>
</reference>
<evidence type="ECO:0000256" key="3">
    <source>
        <dbReference type="ARBA" id="ARBA00022694"/>
    </source>
</evidence>
<dbReference type="SUPFAM" id="SSF52402">
    <property type="entry name" value="Adenine nucleotide alpha hydrolases-like"/>
    <property type="match status" value="1"/>
</dbReference>
<dbReference type="FunFam" id="2.30.30.280:FF:000001">
    <property type="entry name" value="tRNA-specific 2-thiouridylase MnmA"/>
    <property type="match status" value="1"/>
</dbReference>
<dbReference type="PANTHER" id="PTHR11933:SF5">
    <property type="entry name" value="MITOCHONDRIAL TRNA-SPECIFIC 2-THIOURIDYLASE 1"/>
    <property type="match status" value="1"/>
</dbReference>
<comment type="catalytic activity">
    <reaction evidence="8 9">
        <text>S-sulfanyl-L-cysteinyl-[protein] + uridine(34) in tRNA + AH2 + ATP = 2-thiouridine(34) in tRNA + L-cysteinyl-[protein] + A + AMP + diphosphate + H(+)</text>
        <dbReference type="Rhea" id="RHEA:47032"/>
        <dbReference type="Rhea" id="RHEA-COMP:10131"/>
        <dbReference type="Rhea" id="RHEA-COMP:11726"/>
        <dbReference type="Rhea" id="RHEA-COMP:11727"/>
        <dbReference type="Rhea" id="RHEA-COMP:11728"/>
        <dbReference type="ChEBI" id="CHEBI:13193"/>
        <dbReference type="ChEBI" id="CHEBI:15378"/>
        <dbReference type="ChEBI" id="CHEBI:17499"/>
        <dbReference type="ChEBI" id="CHEBI:29950"/>
        <dbReference type="ChEBI" id="CHEBI:30616"/>
        <dbReference type="ChEBI" id="CHEBI:33019"/>
        <dbReference type="ChEBI" id="CHEBI:61963"/>
        <dbReference type="ChEBI" id="CHEBI:65315"/>
        <dbReference type="ChEBI" id="CHEBI:87170"/>
        <dbReference type="ChEBI" id="CHEBI:456215"/>
        <dbReference type="EC" id="2.8.1.13"/>
    </reaction>
</comment>
<feature type="domain" description="tRNA-specific 2-thiouridylase MnmA-like central" evidence="11">
    <location>
        <begin position="194"/>
        <end position="256"/>
    </location>
</feature>
<feature type="site" description="Interaction with tRNA" evidence="9">
    <location>
        <position position="116"/>
    </location>
</feature>
<evidence type="ECO:0000313" key="12">
    <source>
        <dbReference type="EMBL" id="QCI28614.1"/>
    </source>
</evidence>
<evidence type="ECO:0000256" key="7">
    <source>
        <dbReference type="ARBA" id="ARBA00023157"/>
    </source>
</evidence>
<evidence type="ECO:0000259" key="10">
    <source>
        <dbReference type="Pfam" id="PF20258"/>
    </source>
</evidence>
<feature type="active site" description="Cysteine persulfide intermediate" evidence="9">
    <location>
        <position position="184"/>
    </location>
</feature>
<keyword evidence="1 9" id="KW-0820">tRNA-binding</keyword>
<evidence type="ECO:0000256" key="8">
    <source>
        <dbReference type="ARBA" id="ARBA00051542"/>
    </source>
</evidence>
<keyword evidence="9" id="KW-0963">Cytoplasm</keyword>
<feature type="binding site" evidence="9">
    <location>
        <position position="115"/>
    </location>
    <ligand>
        <name>ATP</name>
        <dbReference type="ChEBI" id="CHEBI:30616"/>
    </ligand>
</feature>
<dbReference type="Pfam" id="PF03054">
    <property type="entry name" value="tRNA_Me_trans"/>
    <property type="match status" value="1"/>
</dbReference>
<dbReference type="Gene3D" id="2.30.30.280">
    <property type="entry name" value="Adenine nucleotide alpha hydrolases-like domains"/>
    <property type="match status" value="1"/>
</dbReference>
<evidence type="ECO:0000313" key="13">
    <source>
        <dbReference type="EMBL" id="ROR40657.1"/>
    </source>
</evidence>
<dbReference type="InterPro" id="IPR023382">
    <property type="entry name" value="MnmA-like_central_sf"/>
</dbReference>
<dbReference type="HAMAP" id="MF_00144">
    <property type="entry name" value="tRNA_thiouridyl_MnmA"/>
    <property type="match status" value="1"/>
</dbReference>
<evidence type="ECO:0000256" key="5">
    <source>
        <dbReference type="ARBA" id="ARBA00022840"/>
    </source>
</evidence>
<dbReference type="EMBL" id="CP027432">
    <property type="protein sequence ID" value="QCI28614.1"/>
    <property type="molecule type" value="Genomic_DNA"/>
</dbReference>
<dbReference type="AlphaFoldDB" id="A0AAJ4UY77"/>
<comment type="caution">
    <text evidence="9">Lacks conserved residue(s) required for the propagation of feature annotation.</text>
</comment>
<evidence type="ECO:0000256" key="4">
    <source>
        <dbReference type="ARBA" id="ARBA00022741"/>
    </source>
</evidence>
<dbReference type="InterPro" id="IPR004506">
    <property type="entry name" value="MnmA-like"/>
</dbReference>
<keyword evidence="7" id="KW-1015">Disulfide bond</keyword>
<dbReference type="Gene3D" id="3.40.50.620">
    <property type="entry name" value="HUPs"/>
    <property type="match status" value="1"/>
</dbReference>
<dbReference type="Proteomes" id="UP000298805">
    <property type="component" value="Chromosome"/>
</dbReference>
<name>A0AAJ4UY77_9BACT</name>
<evidence type="ECO:0000313" key="14">
    <source>
        <dbReference type="Proteomes" id="UP000272781"/>
    </source>
</evidence>
<feature type="region of interest" description="Interaction with tRNA" evidence="9">
    <location>
        <begin position="286"/>
        <end position="287"/>
    </location>
</feature>
<dbReference type="InterPro" id="IPR046884">
    <property type="entry name" value="MnmA-like_central"/>
</dbReference>
<dbReference type="Gene3D" id="2.40.30.10">
    <property type="entry name" value="Translation factors"/>
    <property type="match status" value="1"/>
</dbReference>
<reference evidence="13 14" key="2">
    <citation type="submission" date="2018-11" db="EMBL/GenBank/DDBJ databases">
        <title>Genomic Encyclopedia of Type Strains, Phase IV (KMG-IV): sequencing the most valuable type-strain genomes for metagenomic binning, comparative biology and taxonomic classification.</title>
        <authorList>
            <person name="Goeker M."/>
        </authorList>
    </citation>
    <scope>NUCLEOTIDE SEQUENCE [LARGE SCALE GENOMIC DNA]</scope>
    <source>
        <strain evidence="13 14">DSM 27783</strain>
    </source>
</reference>
<comment type="similarity">
    <text evidence="9">Belongs to the MnmA/TRMU family.</text>
</comment>
<evidence type="ECO:0000256" key="2">
    <source>
        <dbReference type="ARBA" id="ARBA00022679"/>
    </source>
</evidence>
<keyword evidence="6 9" id="KW-0694">RNA-binding</keyword>
<sequence>MRVLVGISGGVDSAVTTYLLKEAGYEVVGLYMKMHSGVNHKENLEKIEKLSKLIGFEYHVEDVEKEFRKEVYDYFVKSYEEGSTPNPCAMCNRQIKFGIFMNFLEKYGCDKAATGHYVRNDGEFLYEAKDKTKDQSYFLFGIKKEVLPKVLFPLGEYTKDEIKEIAKKIGLEEFASQKESQDICFIDTNYIDVLKFHFNPEKPGKVVDKRGRKIGTHRGYAFYTIGQRKGFRLFKSHKPQYVIGIDAKTNTLIVGDKEDLGKTNVFLKGVNLFIDEKVFECEAKVRYRAPKLPAIVKMETKSKAVVKFKEPAIGVAKGQACVFYEGEKLLGGGWIRGAKR</sequence>
<dbReference type="EC" id="2.8.1.13" evidence="9"/>
<comment type="subcellular location">
    <subcellularLocation>
        <location evidence="9">Cytoplasm</location>
    </subcellularLocation>
</comment>
<feature type="binding site" evidence="9">
    <location>
        <position position="32"/>
    </location>
    <ligand>
        <name>ATP</name>
        <dbReference type="ChEBI" id="CHEBI:30616"/>
    </ligand>
</feature>
<proteinExistence type="inferred from homology"/>
<dbReference type="RefSeq" id="WP_123351572.1">
    <property type="nucleotide sequence ID" value="NZ_CP027432.2"/>
</dbReference>
<dbReference type="InterPro" id="IPR046885">
    <property type="entry name" value="MnmA-like_C"/>
</dbReference>
<evidence type="ECO:0000259" key="11">
    <source>
        <dbReference type="Pfam" id="PF20259"/>
    </source>
</evidence>
<gene>
    <name evidence="9 12" type="primary">mnmA</name>
    <name evidence="12" type="ORF">C6V80_06440</name>
    <name evidence="13" type="ORF">EDC58_0136</name>
</gene>
<keyword evidence="3 9" id="KW-0819">tRNA processing</keyword>
<feature type="region of interest" description="Interaction with tRNA" evidence="9">
    <location>
        <begin position="133"/>
        <end position="135"/>
    </location>
</feature>
<dbReference type="GO" id="GO:0103016">
    <property type="term" value="F:tRNA-uridine 2-sulfurtransferase activity"/>
    <property type="evidence" value="ECO:0007669"/>
    <property type="project" value="UniProtKB-EC"/>
</dbReference>
<dbReference type="EMBL" id="RJVK01000001">
    <property type="protein sequence ID" value="ROR40657.1"/>
    <property type="molecule type" value="Genomic_DNA"/>
</dbReference>
<evidence type="ECO:0000256" key="9">
    <source>
        <dbReference type="HAMAP-Rule" id="MF_00144"/>
    </source>
</evidence>
<dbReference type="GO" id="GO:0005524">
    <property type="term" value="F:ATP binding"/>
    <property type="evidence" value="ECO:0007669"/>
    <property type="project" value="UniProtKB-KW"/>
</dbReference>
<keyword evidence="2 9" id="KW-0808">Transferase</keyword>
<keyword evidence="15" id="KW-1185">Reference proteome</keyword>
<evidence type="ECO:0000256" key="1">
    <source>
        <dbReference type="ARBA" id="ARBA00022555"/>
    </source>
</evidence>
<dbReference type="Proteomes" id="UP000272781">
    <property type="component" value="Unassembled WGS sequence"/>
</dbReference>
<feature type="active site" description="Nucleophile" evidence="9">
    <location>
        <position position="91"/>
    </location>
</feature>
<dbReference type="CDD" id="cd01998">
    <property type="entry name" value="MnmA_TRMU-like"/>
    <property type="match status" value="1"/>
</dbReference>
<reference evidence="15" key="1">
    <citation type="submission" date="2018-03" db="EMBL/GenBank/DDBJ databases">
        <title>A comparative analysis of the Nautiliaceae.</title>
        <authorList>
            <person name="Grosche A."/>
            <person name="Smedile F."/>
            <person name="Vetriani C."/>
        </authorList>
    </citation>
    <scope>NUCLEOTIDE SEQUENCE [LARGE SCALE GENOMIC DNA]</scope>
    <source>
        <strain evidence="15">TB6</strain>
    </source>
</reference>
<dbReference type="InterPro" id="IPR014729">
    <property type="entry name" value="Rossmann-like_a/b/a_fold"/>
</dbReference>
<feature type="binding site" evidence="9">
    <location>
        <begin position="6"/>
        <end position="13"/>
    </location>
    <ligand>
        <name>ATP</name>
        <dbReference type="ChEBI" id="CHEBI:30616"/>
    </ligand>
</feature>
<evidence type="ECO:0000256" key="6">
    <source>
        <dbReference type="ARBA" id="ARBA00022884"/>
    </source>
</evidence>
<organism evidence="13 14">
    <name type="scientific">Caminibacter pacificus</name>
    <dbReference type="NCBI Taxonomy" id="1424653"/>
    <lineage>
        <taxon>Bacteria</taxon>
        <taxon>Pseudomonadati</taxon>
        <taxon>Campylobacterota</taxon>
        <taxon>Epsilonproteobacteria</taxon>
        <taxon>Nautiliales</taxon>
        <taxon>Nautiliaceae</taxon>
        <taxon>Caminibacter</taxon>
    </lineage>
</organism>
<feature type="site" description="Interaction with tRNA" evidence="9">
    <location>
        <position position="319"/>
    </location>
</feature>
<keyword evidence="4 9" id="KW-0547">Nucleotide-binding</keyword>
<dbReference type="Pfam" id="PF20259">
    <property type="entry name" value="tRNA_Me_trans_M"/>
    <property type="match status" value="1"/>
</dbReference>
<evidence type="ECO:0000313" key="15">
    <source>
        <dbReference type="Proteomes" id="UP000298805"/>
    </source>
</evidence>
<dbReference type="NCBIfam" id="TIGR00420">
    <property type="entry name" value="trmU"/>
    <property type="match status" value="1"/>
</dbReference>
<dbReference type="GO" id="GO:0002143">
    <property type="term" value="P:tRNA wobble position uridine thiolation"/>
    <property type="evidence" value="ECO:0007669"/>
    <property type="project" value="TreeGrafter"/>
</dbReference>
<keyword evidence="5 9" id="KW-0067">ATP-binding</keyword>
<dbReference type="Pfam" id="PF20258">
    <property type="entry name" value="tRNA_Me_trans_C"/>
    <property type="match status" value="1"/>
</dbReference>